<sequence length="477" mass="53039">MNPHRASSIQDRRDFLRMSAWGAAATAVTGMGISRLESAETPDLVSPAQLPTRPASIKVLMPRDRVPLSFIIDDSTCLVNMGHFCNPQFAAAWPNRAEYQKPWRSWPREIPDGFVRQFGEWCADQGVKGKYSIVPNPACVGWLDRELPGWSRAELQSSLKLVRELMVPNWDIHPEMITHTRVINLKTGKPMAEINAATMENSYPQEQKSVDELAAYLAYALRILKNCGLPCEGITTPGGFGNSVKSELPLAVDQAVRDVYGIDLPHYFKYANSGDQSTEPKLEHLRGVGTDDVRLTVHVPAGTGDWFGGWQGDSLSEPDRYCDAEATRGRMVELIQRRQPAVMLCHWPGMYSNGSEEGFRSFKRVVQSLASRFADDTIWMKVSEIGRYWAAKQLTEISRDGNRLTLTAPFAAERYTLQVNGASGPVSIEQGTDRTMLREATRRSTLDAGTWIANERNLVACFDLPKGTSEVVLGATS</sequence>
<name>A0A5C6E669_9BACT</name>
<organism evidence="1 2">
    <name type="scientific">Novipirellula artificiosorum</name>
    <dbReference type="NCBI Taxonomy" id="2528016"/>
    <lineage>
        <taxon>Bacteria</taxon>
        <taxon>Pseudomonadati</taxon>
        <taxon>Planctomycetota</taxon>
        <taxon>Planctomycetia</taxon>
        <taxon>Pirellulales</taxon>
        <taxon>Pirellulaceae</taxon>
        <taxon>Novipirellula</taxon>
    </lineage>
</organism>
<dbReference type="RefSeq" id="WP_146524665.1">
    <property type="nucleotide sequence ID" value="NZ_SJPV01000001.1"/>
</dbReference>
<dbReference type="InterPro" id="IPR006311">
    <property type="entry name" value="TAT_signal"/>
</dbReference>
<protein>
    <submittedName>
        <fullName evidence="1">Uncharacterized protein</fullName>
    </submittedName>
</protein>
<dbReference type="AlphaFoldDB" id="A0A5C6E669"/>
<dbReference type="PROSITE" id="PS51318">
    <property type="entry name" value="TAT"/>
    <property type="match status" value="1"/>
</dbReference>
<reference evidence="1 2" key="1">
    <citation type="submission" date="2019-02" db="EMBL/GenBank/DDBJ databases">
        <title>Deep-cultivation of Planctomycetes and their phenomic and genomic characterization uncovers novel biology.</title>
        <authorList>
            <person name="Wiegand S."/>
            <person name="Jogler M."/>
            <person name="Boedeker C."/>
            <person name="Pinto D."/>
            <person name="Vollmers J."/>
            <person name="Rivas-Marin E."/>
            <person name="Kohn T."/>
            <person name="Peeters S.H."/>
            <person name="Heuer A."/>
            <person name="Rast P."/>
            <person name="Oberbeckmann S."/>
            <person name="Bunk B."/>
            <person name="Jeske O."/>
            <person name="Meyerdierks A."/>
            <person name="Storesund J.E."/>
            <person name="Kallscheuer N."/>
            <person name="Luecker S."/>
            <person name="Lage O.M."/>
            <person name="Pohl T."/>
            <person name="Merkel B.J."/>
            <person name="Hornburger P."/>
            <person name="Mueller R.-W."/>
            <person name="Bruemmer F."/>
            <person name="Labrenz M."/>
            <person name="Spormann A.M."/>
            <person name="Op Den Camp H."/>
            <person name="Overmann J."/>
            <person name="Amann R."/>
            <person name="Jetten M.S.M."/>
            <person name="Mascher T."/>
            <person name="Medema M.H."/>
            <person name="Devos D.P."/>
            <person name="Kaster A.-K."/>
            <person name="Ovreas L."/>
            <person name="Rohde M."/>
            <person name="Galperin M.Y."/>
            <person name="Jogler C."/>
        </authorList>
    </citation>
    <scope>NUCLEOTIDE SEQUENCE [LARGE SCALE GENOMIC DNA]</scope>
    <source>
        <strain evidence="1 2">Poly41</strain>
    </source>
</reference>
<evidence type="ECO:0000313" key="2">
    <source>
        <dbReference type="Proteomes" id="UP000319143"/>
    </source>
</evidence>
<gene>
    <name evidence="1" type="ORF">Poly41_09480</name>
</gene>
<evidence type="ECO:0000313" key="1">
    <source>
        <dbReference type="EMBL" id="TWU42649.1"/>
    </source>
</evidence>
<comment type="caution">
    <text evidence="1">The sequence shown here is derived from an EMBL/GenBank/DDBJ whole genome shotgun (WGS) entry which is preliminary data.</text>
</comment>
<dbReference type="EMBL" id="SJPV01000001">
    <property type="protein sequence ID" value="TWU42649.1"/>
    <property type="molecule type" value="Genomic_DNA"/>
</dbReference>
<dbReference type="OrthoDB" id="253462at2"/>
<dbReference type="Proteomes" id="UP000319143">
    <property type="component" value="Unassembled WGS sequence"/>
</dbReference>
<accession>A0A5C6E669</accession>
<keyword evidence="2" id="KW-1185">Reference proteome</keyword>
<proteinExistence type="predicted"/>